<dbReference type="AlphaFoldDB" id="A0A4U2Z1H4"/>
<reference evidence="1 2" key="1">
    <citation type="submission" date="2019-04" db="EMBL/GenBank/DDBJ databases">
        <title>Lysinibacillus genome sequencing.</title>
        <authorList>
            <person name="Dunlap C."/>
        </authorList>
    </citation>
    <scope>NUCLEOTIDE SEQUENCE [LARGE SCALE GENOMIC DNA]</scope>
    <source>
        <strain evidence="1 2">CCTCC AB 2010389</strain>
    </source>
</reference>
<accession>A0A4U2Z1H4</accession>
<dbReference type="RefSeq" id="WP_107895489.1">
    <property type="nucleotide sequence ID" value="NZ_PYWM01000010.1"/>
</dbReference>
<evidence type="ECO:0000313" key="1">
    <source>
        <dbReference type="EMBL" id="TKI67917.1"/>
    </source>
</evidence>
<keyword evidence="2" id="KW-1185">Reference proteome</keyword>
<dbReference type="Proteomes" id="UP000308744">
    <property type="component" value="Unassembled WGS sequence"/>
</dbReference>
<organism evidence="1 2">
    <name type="scientific">Lysinibacillus mangiferihumi</name>
    <dbReference type="NCBI Taxonomy" id="1130819"/>
    <lineage>
        <taxon>Bacteria</taxon>
        <taxon>Bacillati</taxon>
        <taxon>Bacillota</taxon>
        <taxon>Bacilli</taxon>
        <taxon>Bacillales</taxon>
        <taxon>Bacillaceae</taxon>
        <taxon>Lysinibacillus</taxon>
    </lineage>
</organism>
<proteinExistence type="predicted"/>
<gene>
    <name evidence="1" type="ORF">FC756_12095</name>
</gene>
<dbReference type="EMBL" id="SZPU01000042">
    <property type="protein sequence ID" value="TKI67917.1"/>
    <property type="molecule type" value="Genomic_DNA"/>
</dbReference>
<evidence type="ECO:0000313" key="2">
    <source>
        <dbReference type="Proteomes" id="UP000308744"/>
    </source>
</evidence>
<protein>
    <submittedName>
        <fullName evidence="1">Uncharacterized protein</fullName>
    </submittedName>
</protein>
<comment type="caution">
    <text evidence="1">The sequence shown here is derived from an EMBL/GenBank/DDBJ whole genome shotgun (WGS) entry which is preliminary data.</text>
</comment>
<sequence>MAFKTNAQLETELRALDALLDDNYDSDRLTSDYEAYEVYKRNFGEASEFLLIYADMLAKTGKPYVVEESEKIRRLIDAFDSVSNCSDVLLATTNFMIAHSLKQAIGEASQNIPYTYAAFIIEAIKYQYKPNYKEFNGGNQ</sequence>
<name>A0A4U2Z1H4_9BACI</name>